<dbReference type="EMBL" id="JAFBEC010000003">
    <property type="protein sequence ID" value="MBM7632449.1"/>
    <property type="molecule type" value="Genomic_DNA"/>
</dbReference>
<dbReference type="Pfam" id="PF00004">
    <property type="entry name" value="AAA"/>
    <property type="match status" value="1"/>
</dbReference>
<dbReference type="Gene3D" id="3.40.50.300">
    <property type="entry name" value="P-loop containing nucleotide triphosphate hydrolases"/>
    <property type="match status" value="2"/>
</dbReference>
<evidence type="ECO:0000313" key="9">
    <source>
        <dbReference type="Proteomes" id="UP000741863"/>
    </source>
</evidence>
<dbReference type="InterPro" id="IPR019489">
    <property type="entry name" value="Clp_ATPase_C"/>
</dbReference>
<evidence type="ECO:0000256" key="6">
    <source>
        <dbReference type="SAM" id="MobiDB-lite"/>
    </source>
</evidence>
<dbReference type="InterPro" id="IPR003959">
    <property type="entry name" value="ATPase_AAA_core"/>
</dbReference>
<dbReference type="PROSITE" id="PS00870">
    <property type="entry name" value="CLPAB_1"/>
    <property type="match status" value="1"/>
</dbReference>
<sequence length="702" mass="78864">MMNCTHCQTNQARIQIRFRMNGHQHQMHLCETCYKEIQNQMHQPSGFAASSPYNAMNGQSSKQQHTMTTDEMNSGGILDELGKNLTADANNGTIDPVIGRDAEVERVIETLNRRNKNNPVLIGEPGVGKTAIAEGLARKIVQGEVPKKLKNKQIYLLDVTSLVAGTGVRGQFEERMKQLIEEMKQRDDVILFIDEIHQIVGAGSAEGSSDAGNIMKPALARGELQLIGATTLNEYRKIEKDAALERRFQPVMVDEPSTEDAQKILLGLKPYYEKYHEVEYSDEAIEAAVQLSSRYIQDRFLPDKAIDLMDEAGAKMNLHISESTIDEIQERLDVIQQEKADAASKEEYERAAQLRTEELQLREKQQATKQDNKDNVIHVAAIEALVEAKTGIPVRRLQEDEQQKMRNLPERLDQSVIGQAEAVNKVTKAIRRNRTGLRRGNRPIGSFLFVGPTGVGKTELTKQLAVELFGDKDVMIRFDMSEYMEKHSASKLIGSPPGYVGHEDAGQLTEQVRRKPYSIILLDEIEKAHPDIQHMFLQIMEDGRLTDSQGRTVSFKDTVIIMTSNAGSSVKKATVGFGASEDDKKQVTQGLQDYFRPEFLNRFDAIVQFNALTKEHLLSIVDLMLNDLTEVANERKVMLSVDQKAKEKIVELGYDPTFGARPLRRIIEEHVEDGISDVMLENEHANSMQVTVINDQIVVQAS</sequence>
<keyword evidence="2 4" id="KW-0067">ATP-binding</keyword>
<keyword evidence="3 4" id="KW-0143">Chaperone</keyword>
<dbReference type="GO" id="GO:0006508">
    <property type="term" value="P:proteolysis"/>
    <property type="evidence" value="ECO:0007669"/>
    <property type="project" value="UniProtKB-KW"/>
</dbReference>
<keyword evidence="1 4" id="KW-0547">Nucleotide-binding</keyword>
<gene>
    <name evidence="8" type="ORF">JOD17_001542</name>
</gene>
<dbReference type="SMART" id="SM01086">
    <property type="entry name" value="ClpB_D2-small"/>
    <property type="match status" value="1"/>
</dbReference>
<dbReference type="PANTHER" id="PTHR11638">
    <property type="entry name" value="ATP-DEPENDENT CLP PROTEASE"/>
    <property type="match status" value="1"/>
</dbReference>
<feature type="coiled-coil region" evidence="5">
    <location>
        <begin position="318"/>
        <end position="345"/>
    </location>
</feature>
<evidence type="ECO:0000256" key="3">
    <source>
        <dbReference type="ARBA" id="ARBA00023186"/>
    </source>
</evidence>
<dbReference type="PROSITE" id="PS50151">
    <property type="entry name" value="UVR"/>
    <property type="match status" value="1"/>
</dbReference>
<dbReference type="InterPro" id="IPR018368">
    <property type="entry name" value="ClpA/B_CS1"/>
</dbReference>
<evidence type="ECO:0000313" key="8">
    <source>
        <dbReference type="EMBL" id="MBM7632449.1"/>
    </source>
</evidence>
<evidence type="ECO:0000259" key="7">
    <source>
        <dbReference type="PROSITE" id="PS50151"/>
    </source>
</evidence>
<feature type="domain" description="UVR" evidence="7">
    <location>
        <begin position="329"/>
        <end position="364"/>
    </location>
</feature>
<dbReference type="GO" id="GO:0005524">
    <property type="term" value="F:ATP binding"/>
    <property type="evidence" value="ECO:0007669"/>
    <property type="project" value="UniProtKB-KW"/>
</dbReference>
<evidence type="ECO:0000256" key="2">
    <source>
        <dbReference type="ARBA" id="ARBA00022840"/>
    </source>
</evidence>
<feature type="compositionally biased region" description="Polar residues" evidence="6">
    <location>
        <begin position="56"/>
        <end position="72"/>
    </location>
</feature>
<organism evidence="8 9">
    <name type="scientific">Geomicrobium sediminis</name>
    <dbReference type="NCBI Taxonomy" id="1347788"/>
    <lineage>
        <taxon>Bacteria</taxon>
        <taxon>Bacillati</taxon>
        <taxon>Bacillota</taxon>
        <taxon>Bacilli</taxon>
        <taxon>Bacillales</taxon>
        <taxon>Geomicrobium</taxon>
    </lineage>
</organism>
<evidence type="ECO:0000256" key="5">
    <source>
        <dbReference type="SAM" id="Coils"/>
    </source>
</evidence>
<dbReference type="InterPro" id="IPR028299">
    <property type="entry name" value="ClpA/B_CS2"/>
</dbReference>
<dbReference type="Proteomes" id="UP000741863">
    <property type="component" value="Unassembled WGS sequence"/>
</dbReference>
<proteinExistence type="inferred from homology"/>
<comment type="similarity">
    <text evidence="4">Belongs to the ClpA/ClpB family.</text>
</comment>
<dbReference type="PANTHER" id="PTHR11638:SF175">
    <property type="entry name" value="ATP-DEPENDENT CLP PROTEASE, ATP-BINDING SUBUNIT CLPC"/>
    <property type="match status" value="1"/>
</dbReference>
<feature type="region of interest" description="Disordered" evidence="6">
    <location>
        <begin position="56"/>
        <end position="78"/>
    </location>
</feature>
<dbReference type="InterPro" id="IPR027417">
    <property type="entry name" value="P-loop_NTPase"/>
</dbReference>
<keyword evidence="8" id="KW-0645">Protease</keyword>
<dbReference type="GO" id="GO:0008233">
    <property type="term" value="F:peptidase activity"/>
    <property type="evidence" value="ECO:0007669"/>
    <property type="project" value="UniProtKB-KW"/>
</dbReference>
<comment type="caution">
    <text evidence="8">The sequence shown here is derived from an EMBL/GenBank/DDBJ whole genome shotgun (WGS) entry which is preliminary data.</text>
</comment>
<accession>A0ABS2PAL1</accession>
<dbReference type="Pfam" id="PF10431">
    <property type="entry name" value="ClpB_D2-small"/>
    <property type="match status" value="1"/>
</dbReference>
<keyword evidence="8" id="KW-0378">Hydrolase</keyword>
<dbReference type="InterPro" id="IPR041546">
    <property type="entry name" value="ClpA/ClpB_AAA_lid"/>
</dbReference>
<dbReference type="Pfam" id="PF07724">
    <property type="entry name" value="AAA_2"/>
    <property type="match status" value="1"/>
</dbReference>
<dbReference type="CDD" id="cd00009">
    <property type="entry name" value="AAA"/>
    <property type="match status" value="1"/>
</dbReference>
<name>A0ABS2PAL1_9BACL</name>
<dbReference type="InterPro" id="IPR001270">
    <property type="entry name" value="ClpA/B"/>
</dbReference>
<evidence type="ECO:0000256" key="4">
    <source>
        <dbReference type="RuleBase" id="RU004432"/>
    </source>
</evidence>
<dbReference type="Gene3D" id="1.10.8.60">
    <property type="match status" value="2"/>
</dbReference>
<dbReference type="PRINTS" id="PR00300">
    <property type="entry name" value="CLPPROTEASEA"/>
</dbReference>
<reference evidence="8 9" key="1">
    <citation type="submission" date="2021-01" db="EMBL/GenBank/DDBJ databases">
        <title>Genomic Encyclopedia of Type Strains, Phase IV (KMG-IV): sequencing the most valuable type-strain genomes for metagenomic binning, comparative biology and taxonomic classification.</title>
        <authorList>
            <person name="Goeker M."/>
        </authorList>
    </citation>
    <scope>NUCLEOTIDE SEQUENCE [LARGE SCALE GENOMIC DNA]</scope>
    <source>
        <strain evidence="8 9">DSM 25540</strain>
    </source>
</reference>
<protein>
    <submittedName>
        <fullName evidence="8">ATP-dependent Clp protease ATP-binding subunit ClpE</fullName>
    </submittedName>
</protein>
<dbReference type="InterPro" id="IPR001943">
    <property type="entry name" value="UVR_dom"/>
</dbReference>
<dbReference type="SUPFAM" id="SSF52540">
    <property type="entry name" value="P-loop containing nucleoside triphosphate hydrolases"/>
    <property type="match status" value="2"/>
</dbReference>
<keyword evidence="9" id="KW-1185">Reference proteome</keyword>
<keyword evidence="5" id="KW-0175">Coiled coil</keyword>
<dbReference type="InterPro" id="IPR050130">
    <property type="entry name" value="ClpA_ClpB"/>
</dbReference>
<dbReference type="Gene3D" id="4.10.860.10">
    <property type="entry name" value="UVR domain"/>
    <property type="match status" value="1"/>
</dbReference>
<dbReference type="PROSITE" id="PS00871">
    <property type="entry name" value="CLPAB_2"/>
    <property type="match status" value="1"/>
</dbReference>
<dbReference type="Pfam" id="PF17871">
    <property type="entry name" value="AAA_lid_9"/>
    <property type="match status" value="1"/>
</dbReference>
<evidence type="ECO:0000256" key="1">
    <source>
        <dbReference type="ARBA" id="ARBA00022741"/>
    </source>
</evidence>
<dbReference type="CDD" id="cd19499">
    <property type="entry name" value="RecA-like_ClpB_Hsp104-like"/>
    <property type="match status" value="1"/>
</dbReference>
<dbReference type="InterPro" id="IPR003593">
    <property type="entry name" value="AAA+_ATPase"/>
</dbReference>
<dbReference type="SMART" id="SM00382">
    <property type="entry name" value="AAA"/>
    <property type="match status" value="2"/>
</dbReference>